<comment type="subcellular location">
    <subcellularLocation>
        <location evidence="1">Nucleus</location>
    </subcellularLocation>
</comment>
<dbReference type="PANTHER" id="PTHR14196:SF14">
    <property type="entry name" value="ZINC FINGER PROTEIN 721-LIKE"/>
    <property type="match status" value="1"/>
</dbReference>
<dbReference type="PANTHER" id="PTHR14196">
    <property type="entry name" value="ODD-SKIPPED - RELATED"/>
    <property type="match status" value="1"/>
</dbReference>
<dbReference type="AlphaFoldDB" id="A0AAV2R5P2"/>
<keyword evidence="2" id="KW-0479">Metal-binding</keyword>
<dbReference type="InterPro" id="IPR036236">
    <property type="entry name" value="Znf_C2H2_sf"/>
</dbReference>
<feature type="domain" description="C2H2-type" evidence="10">
    <location>
        <begin position="112"/>
        <end position="145"/>
    </location>
</feature>
<feature type="non-terminal residue" evidence="11">
    <location>
        <position position="262"/>
    </location>
</feature>
<dbReference type="FunFam" id="3.30.160.60:FF:002343">
    <property type="entry name" value="Zinc finger protein 33A"/>
    <property type="match status" value="1"/>
</dbReference>
<dbReference type="FunFam" id="3.30.160.60:FF:001788">
    <property type="entry name" value="ras-responsive element-binding protein 1"/>
    <property type="match status" value="1"/>
</dbReference>
<protein>
    <recommendedName>
        <fullName evidence="10">C2H2-type domain-containing protein</fullName>
    </recommendedName>
</protein>
<dbReference type="GO" id="GO:0008270">
    <property type="term" value="F:zinc ion binding"/>
    <property type="evidence" value="ECO:0007669"/>
    <property type="project" value="UniProtKB-KW"/>
</dbReference>
<dbReference type="SMART" id="SM00355">
    <property type="entry name" value="ZnF_C2H2"/>
    <property type="match status" value="5"/>
</dbReference>
<keyword evidence="12" id="KW-1185">Reference proteome</keyword>
<dbReference type="PROSITE" id="PS00028">
    <property type="entry name" value="ZINC_FINGER_C2H2_1"/>
    <property type="match status" value="4"/>
</dbReference>
<evidence type="ECO:0000313" key="11">
    <source>
        <dbReference type="EMBL" id="CAL4112318.1"/>
    </source>
</evidence>
<keyword evidence="3" id="KW-0677">Repeat</keyword>
<evidence type="ECO:0000256" key="2">
    <source>
        <dbReference type="ARBA" id="ARBA00022723"/>
    </source>
</evidence>
<keyword evidence="5" id="KW-0862">Zinc</keyword>
<feature type="domain" description="C2H2-type" evidence="10">
    <location>
        <begin position="207"/>
        <end position="234"/>
    </location>
</feature>
<dbReference type="GO" id="GO:0000981">
    <property type="term" value="F:DNA-binding transcription factor activity, RNA polymerase II-specific"/>
    <property type="evidence" value="ECO:0007669"/>
    <property type="project" value="TreeGrafter"/>
</dbReference>
<proteinExistence type="predicted"/>
<dbReference type="SUPFAM" id="SSF57667">
    <property type="entry name" value="beta-beta-alpha zinc fingers"/>
    <property type="match status" value="3"/>
</dbReference>
<evidence type="ECO:0000256" key="4">
    <source>
        <dbReference type="ARBA" id="ARBA00022771"/>
    </source>
</evidence>
<evidence type="ECO:0000256" key="6">
    <source>
        <dbReference type="ARBA" id="ARBA00023015"/>
    </source>
</evidence>
<keyword evidence="8" id="KW-0539">Nucleus</keyword>
<feature type="domain" description="C2H2-type" evidence="10">
    <location>
        <begin position="174"/>
        <end position="197"/>
    </location>
</feature>
<keyword evidence="6" id="KW-0805">Transcription regulation</keyword>
<evidence type="ECO:0000256" key="8">
    <source>
        <dbReference type="ARBA" id="ARBA00023242"/>
    </source>
</evidence>
<keyword evidence="7" id="KW-0804">Transcription</keyword>
<evidence type="ECO:0000256" key="9">
    <source>
        <dbReference type="PROSITE-ProRule" id="PRU00042"/>
    </source>
</evidence>
<comment type="caution">
    <text evidence="11">The sequence shown here is derived from an EMBL/GenBank/DDBJ whole genome shotgun (WGS) entry which is preliminary data.</text>
</comment>
<dbReference type="InterPro" id="IPR013087">
    <property type="entry name" value="Znf_C2H2_type"/>
</dbReference>
<gene>
    <name evidence="11" type="ORF">MNOR_LOCUS19860</name>
</gene>
<evidence type="ECO:0000256" key="5">
    <source>
        <dbReference type="ARBA" id="ARBA00022833"/>
    </source>
</evidence>
<dbReference type="GO" id="GO:0000977">
    <property type="term" value="F:RNA polymerase II transcription regulatory region sequence-specific DNA binding"/>
    <property type="evidence" value="ECO:0007669"/>
    <property type="project" value="TreeGrafter"/>
</dbReference>
<dbReference type="GO" id="GO:0005634">
    <property type="term" value="C:nucleus"/>
    <property type="evidence" value="ECO:0007669"/>
    <property type="project" value="UniProtKB-SubCell"/>
</dbReference>
<evidence type="ECO:0000256" key="3">
    <source>
        <dbReference type="ARBA" id="ARBA00022737"/>
    </source>
</evidence>
<dbReference type="InterPro" id="IPR050717">
    <property type="entry name" value="C2H2-ZF_Transcription_Reg"/>
</dbReference>
<name>A0AAV2R5P2_MEGNR</name>
<dbReference type="FunFam" id="3.30.160.60:FF:000512">
    <property type="entry name" value="zinc finger protein 197 isoform X1"/>
    <property type="match status" value="1"/>
</dbReference>
<dbReference type="EMBL" id="CAXKWB010014979">
    <property type="protein sequence ID" value="CAL4112318.1"/>
    <property type="molecule type" value="Genomic_DNA"/>
</dbReference>
<dbReference type="PROSITE" id="PS50157">
    <property type="entry name" value="ZINC_FINGER_C2H2_2"/>
    <property type="match status" value="5"/>
</dbReference>
<feature type="domain" description="C2H2-type" evidence="10">
    <location>
        <begin position="235"/>
        <end position="262"/>
    </location>
</feature>
<evidence type="ECO:0000259" key="10">
    <source>
        <dbReference type="PROSITE" id="PS50157"/>
    </source>
</evidence>
<dbReference type="FunFam" id="3.30.160.60:FF:001289">
    <property type="entry name" value="Zinc finger protein 574"/>
    <property type="match status" value="1"/>
</dbReference>
<keyword evidence="4 9" id="KW-0863">Zinc-finger</keyword>
<organism evidence="11 12">
    <name type="scientific">Meganyctiphanes norvegica</name>
    <name type="common">Northern krill</name>
    <name type="synonym">Thysanopoda norvegica</name>
    <dbReference type="NCBI Taxonomy" id="48144"/>
    <lineage>
        <taxon>Eukaryota</taxon>
        <taxon>Metazoa</taxon>
        <taxon>Ecdysozoa</taxon>
        <taxon>Arthropoda</taxon>
        <taxon>Crustacea</taxon>
        <taxon>Multicrustacea</taxon>
        <taxon>Malacostraca</taxon>
        <taxon>Eumalacostraca</taxon>
        <taxon>Eucarida</taxon>
        <taxon>Euphausiacea</taxon>
        <taxon>Euphausiidae</taxon>
        <taxon>Meganyctiphanes</taxon>
    </lineage>
</organism>
<feature type="domain" description="C2H2-type" evidence="10">
    <location>
        <begin position="146"/>
        <end position="173"/>
    </location>
</feature>
<dbReference type="Proteomes" id="UP001497623">
    <property type="component" value="Unassembled WGS sequence"/>
</dbReference>
<evidence type="ECO:0000313" key="12">
    <source>
        <dbReference type="Proteomes" id="UP001497623"/>
    </source>
</evidence>
<reference evidence="11 12" key="1">
    <citation type="submission" date="2024-05" db="EMBL/GenBank/DDBJ databases">
        <authorList>
            <person name="Wallberg A."/>
        </authorList>
    </citation>
    <scope>NUCLEOTIDE SEQUENCE [LARGE SCALE GENOMIC DNA]</scope>
</reference>
<evidence type="ECO:0000256" key="7">
    <source>
        <dbReference type="ARBA" id="ARBA00023163"/>
    </source>
</evidence>
<evidence type="ECO:0000256" key="1">
    <source>
        <dbReference type="ARBA" id="ARBA00004123"/>
    </source>
</evidence>
<dbReference type="Pfam" id="PF00096">
    <property type="entry name" value="zf-C2H2"/>
    <property type="match status" value="4"/>
</dbReference>
<accession>A0AAV2R5P2</accession>
<sequence>MSHSSIGLCKKYSRSGGNKVPECMRPLVLAEHNIASYKLNNEVMNDNQEEFAAPQFSICPTTTRVGNGMISFPSDIDYKISHCSLENIIKESNGIRCVCMDITSSIFIVTKPKCEKLFQYEICSKDFTQKCHLLSHMLIHTGENLFQCEICSKDFTNKSVLIRHQLIHTGEKLFQCEICSKDFTQKCNLLSHKLIHTDISLYILKLFQCEICSKDFTNKSVLIRHQLIHTGEKLFQCEICSKDFTQKCNLLSHMLIHTGEKP</sequence>
<dbReference type="Gene3D" id="3.30.160.60">
    <property type="entry name" value="Classic Zinc Finger"/>
    <property type="match status" value="5"/>
</dbReference>